<proteinExistence type="inferred from homology"/>
<dbReference type="PIRSF" id="PIRSF000390">
    <property type="entry name" value="PLP_StrS"/>
    <property type="match status" value="1"/>
</dbReference>
<name>A0AA86N047_9BACT</name>
<comment type="similarity">
    <text evidence="1 4">Belongs to the DegT/DnrJ/EryC1 family.</text>
</comment>
<dbReference type="KEGG" id="nti:DNFV4_02701"/>
<dbReference type="Gene3D" id="3.90.1150.10">
    <property type="entry name" value="Aspartate Aminotransferase, domain 1"/>
    <property type="match status" value="1"/>
</dbReference>
<dbReference type="AlphaFoldDB" id="A0AA86N047"/>
<dbReference type="GO" id="GO:0000271">
    <property type="term" value="P:polysaccharide biosynthetic process"/>
    <property type="evidence" value="ECO:0007669"/>
    <property type="project" value="TreeGrafter"/>
</dbReference>
<dbReference type="Pfam" id="PF01041">
    <property type="entry name" value="DegT_DnrJ_EryC1"/>
    <property type="match status" value="1"/>
</dbReference>
<dbReference type="GO" id="GO:0008483">
    <property type="term" value="F:transaminase activity"/>
    <property type="evidence" value="ECO:0007669"/>
    <property type="project" value="UniProtKB-KW"/>
</dbReference>
<keyword evidence="5" id="KW-0808">Transferase</keyword>
<dbReference type="Proteomes" id="UP001179121">
    <property type="component" value="Chromosome"/>
</dbReference>
<keyword evidence="3 4" id="KW-0663">Pyridoxal phosphate</keyword>
<feature type="modified residue" description="N6-(pyridoxal phosphate)lysine" evidence="3">
    <location>
        <position position="176"/>
    </location>
</feature>
<evidence type="ECO:0000256" key="4">
    <source>
        <dbReference type="RuleBase" id="RU004508"/>
    </source>
</evidence>
<evidence type="ECO:0000313" key="6">
    <source>
        <dbReference type="Proteomes" id="UP001179121"/>
    </source>
</evidence>
<dbReference type="RefSeq" id="WP_289269011.1">
    <property type="nucleotide sequence ID" value="NZ_OX365700.1"/>
</dbReference>
<dbReference type="Gene3D" id="3.40.640.10">
    <property type="entry name" value="Type I PLP-dependent aspartate aminotransferase-like (Major domain)"/>
    <property type="match status" value="1"/>
</dbReference>
<accession>A0AA86N047</accession>
<dbReference type="GO" id="GO:0030170">
    <property type="term" value="F:pyridoxal phosphate binding"/>
    <property type="evidence" value="ECO:0007669"/>
    <property type="project" value="TreeGrafter"/>
</dbReference>
<evidence type="ECO:0000313" key="5">
    <source>
        <dbReference type="EMBL" id="CAI4032272.1"/>
    </source>
</evidence>
<keyword evidence="5" id="KW-0032">Aminotransferase</keyword>
<dbReference type="EMBL" id="OX365700">
    <property type="protein sequence ID" value="CAI4032272.1"/>
    <property type="molecule type" value="Genomic_DNA"/>
</dbReference>
<evidence type="ECO:0000256" key="2">
    <source>
        <dbReference type="PIRSR" id="PIRSR000390-1"/>
    </source>
</evidence>
<organism evidence="5 6">
    <name type="scientific">Nitrospira tepida</name>
    <dbReference type="NCBI Taxonomy" id="2973512"/>
    <lineage>
        <taxon>Bacteria</taxon>
        <taxon>Pseudomonadati</taxon>
        <taxon>Nitrospirota</taxon>
        <taxon>Nitrospiria</taxon>
        <taxon>Nitrospirales</taxon>
        <taxon>Nitrospiraceae</taxon>
        <taxon>Nitrospira</taxon>
    </lineage>
</organism>
<feature type="active site" description="Proton acceptor" evidence="2">
    <location>
        <position position="176"/>
    </location>
</feature>
<dbReference type="PANTHER" id="PTHR30244:SF34">
    <property type="entry name" value="DTDP-4-AMINO-4,6-DIDEOXYGALACTOSE TRANSAMINASE"/>
    <property type="match status" value="1"/>
</dbReference>
<dbReference type="InterPro" id="IPR000653">
    <property type="entry name" value="DegT/StrS_aminotransferase"/>
</dbReference>
<evidence type="ECO:0000256" key="1">
    <source>
        <dbReference type="ARBA" id="ARBA00037999"/>
    </source>
</evidence>
<dbReference type="InterPro" id="IPR015424">
    <property type="entry name" value="PyrdxlP-dep_Trfase"/>
</dbReference>
<gene>
    <name evidence="5" type="ORF">DNFV4_02701</name>
</gene>
<dbReference type="InterPro" id="IPR015421">
    <property type="entry name" value="PyrdxlP-dep_Trfase_major"/>
</dbReference>
<dbReference type="PANTHER" id="PTHR30244">
    <property type="entry name" value="TRANSAMINASE"/>
    <property type="match status" value="1"/>
</dbReference>
<dbReference type="InterPro" id="IPR015422">
    <property type="entry name" value="PyrdxlP-dep_Trfase_small"/>
</dbReference>
<sequence length="368" mass="39684">MIPHSKPCIEPVDEQAVLDVLRSGQIAQGPAVARFEQAMAEYLGLQGGVAVNSGTMALELALRALHIGEHDEVILPSYVCSAPWQAITRVGARPVLADIDPETLNIDPASARRALTTKTRAILVPHLFGLPADLEALQQLDVPLIEDCAHTLGATVAGRPVGSVGTLTVCSFYATKLLCAGEGGMILSNDSALLDRVRQFREYDERPVLTLGSSNLKMSDLHAALGRAQLARLPAFIARRRRIAEVYRQTLAETRAGKGLIGPSVPSARTHVYFRYVVRLKAEGPWGSSAATVDPTDSLLARFHAAGLQARRPVFRPLHQYLGHKGFPASEEASRTALSLPIYPSMTEEDLQCCLATIQEACGEVART</sequence>
<dbReference type="CDD" id="cd00616">
    <property type="entry name" value="AHBA_syn"/>
    <property type="match status" value="1"/>
</dbReference>
<reference evidence="5" key="1">
    <citation type="submission" date="2022-10" db="EMBL/GenBank/DDBJ databases">
        <authorList>
            <person name="Koch H."/>
        </authorList>
    </citation>
    <scope>NUCLEOTIDE SEQUENCE</scope>
    <source>
        <strain evidence="5">DNF</strain>
    </source>
</reference>
<dbReference type="SUPFAM" id="SSF53383">
    <property type="entry name" value="PLP-dependent transferases"/>
    <property type="match status" value="1"/>
</dbReference>
<evidence type="ECO:0000256" key="3">
    <source>
        <dbReference type="PIRSR" id="PIRSR000390-2"/>
    </source>
</evidence>
<keyword evidence="6" id="KW-1185">Reference proteome</keyword>
<protein>
    <submittedName>
        <fullName evidence="5">DegT/DnrJ/EryC1/StrS family aminotransferase</fullName>
    </submittedName>
</protein>